<comment type="caution">
    <text evidence="13">Lacks conserved residue(s) required for the propagation of feature annotation.</text>
</comment>
<dbReference type="Pfam" id="PF22458">
    <property type="entry name" value="RsmF-B_ferredox"/>
    <property type="match status" value="1"/>
</dbReference>
<dbReference type="PANTHER" id="PTHR22807">
    <property type="entry name" value="NOP2 YEAST -RELATED NOL1/NOP2/FMU SUN DOMAIN-CONTAINING"/>
    <property type="match status" value="1"/>
</dbReference>
<protein>
    <recommendedName>
        <fullName evidence="3">16S rRNA (cytosine(967)-C(5))-methyltransferase</fullName>
        <ecNumber evidence="3">2.1.1.176</ecNumber>
    </recommendedName>
    <alternativeName>
        <fullName evidence="10">16S rRNA m5C967 methyltransferase</fullName>
    </alternativeName>
    <alternativeName>
        <fullName evidence="11">rRNA (cytosine-C(5)-)-methyltransferase RsmB</fullName>
    </alternativeName>
</protein>
<evidence type="ECO:0000256" key="2">
    <source>
        <dbReference type="ARBA" id="ARBA00004496"/>
    </source>
</evidence>
<dbReference type="PANTHER" id="PTHR22807:SF53">
    <property type="entry name" value="RIBOSOMAL RNA SMALL SUBUNIT METHYLTRANSFERASE B-RELATED"/>
    <property type="match status" value="1"/>
</dbReference>
<feature type="domain" description="SAM-dependent MTase RsmB/NOP-type" evidence="14">
    <location>
        <begin position="176"/>
        <end position="462"/>
    </location>
</feature>
<dbReference type="InterPro" id="IPR029063">
    <property type="entry name" value="SAM-dependent_MTases_sf"/>
</dbReference>
<keyword evidence="9 13" id="KW-0694">RNA-binding</keyword>
<evidence type="ECO:0000256" key="3">
    <source>
        <dbReference type="ARBA" id="ARBA00012140"/>
    </source>
</evidence>
<proteinExistence type="inferred from homology"/>
<evidence type="ECO:0000256" key="8">
    <source>
        <dbReference type="ARBA" id="ARBA00022691"/>
    </source>
</evidence>
<organism evidence="15 16">
    <name type="scientific">Candidatus Sediminicultor quintus</name>
    <dbReference type="NCBI Taxonomy" id="1797291"/>
    <lineage>
        <taxon>Bacteria</taxon>
        <taxon>Pseudomonadati</taxon>
        <taxon>Atribacterota</taxon>
        <taxon>Candidatus Phoenicimicrobiia</taxon>
        <taxon>Candidatus Pheonicimicrobiales</taxon>
        <taxon>Candidatus Phoenicimicrobiaceae</taxon>
        <taxon>Candidatus Sediminicultor</taxon>
    </lineage>
</organism>
<evidence type="ECO:0000256" key="13">
    <source>
        <dbReference type="PROSITE-ProRule" id="PRU01023"/>
    </source>
</evidence>
<evidence type="ECO:0000313" key="16">
    <source>
        <dbReference type="Proteomes" id="UP000177701"/>
    </source>
</evidence>
<dbReference type="NCBIfam" id="TIGR00563">
    <property type="entry name" value="rsmB"/>
    <property type="match status" value="1"/>
</dbReference>
<dbReference type="InterPro" id="IPR023267">
    <property type="entry name" value="RCMT"/>
</dbReference>
<dbReference type="Gene3D" id="3.30.70.1170">
    <property type="entry name" value="Sun protein, domain 3"/>
    <property type="match status" value="1"/>
</dbReference>
<dbReference type="InterPro" id="IPR004573">
    <property type="entry name" value="rRNA_ssu_MeTfrase_B"/>
</dbReference>
<comment type="subcellular location">
    <subcellularLocation>
        <location evidence="2">Cytoplasm</location>
    </subcellularLocation>
</comment>
<dbReference type="STRING" id="1797291.A2V47_02875"/>
<keyword evidence="7 13" id="KW-0808">Transferase</keyword>
<keyword evidence="4" id="KW-0963">Cytoplasm</keyword>
<dbReference type="InterPro" id="IPR049560">
    <property type="entry name" value="MeTrfase_RsmB-F_NOP2_cat"/>
</dbReference>
<evidence type="ECO:0000256" key="9">
    <source>
        <dbReference type="ARBA" id="ARBA00022884"/>
    </source>
</evidence>
<dbReference type="Gene3D" id="1.10.940.10">
    <property type="entry name" value="NusB-like"/>
    <property type="match status" value="1"/>
</dbReference>
<dbReference type="EMBL" id="MEYH01000089">
    <property type="protein sequence ID" value="OGD14269.1"/>
    <property type="molecule type" value="Genomic_DNA"/>
</dbReference>
<evidence type="ECO:0000256" key="12">
    <source>
        <dbReference type="ARBA" id="ARBA00047283"/>
    </source>
</evidence>
<feature type="binding site" evidence="13">
    <location>
        <position position="335"/>
    </location>
    <ligand>
        <name>S-adenosyl-L-methionine</name>
        <dbReference type="ChEBI" id="CHEBI:59789"/>
    </ligand>
</feature>
<dbReference type="EC" id="2.1.1.176" evidence="3"/>
<dbReference type="Pfam" id="PF01029">
    <property type="entry name" value="NusB"/>
    <property type="match status" value="1"/>
</dbReference>
<reference evidence="15 16" key="1">
    <citation type="journal article" date="2016" name="Nat. Commun.">
        <title>Thousands of microbial genomes shed light on interconnected biogeochemical processes in an aquifer system.</title>
        <authorList>
            <person name="Anantharaman K."/>
            <person name="Brown C.T."/>
            <person name="Hug L.A."/>
            <person name="Sharon I."/>
            <person name="Castelle C.J."/>
            <person name="Probst A.J."/>
            <person name="Thomas B.C."/>
            <person name="Singh A."/>
            <person name="Wilkins M.J."/>
            <person name="Karaoz U."/>
            <person name="Brodie E.L."/>
            <person name="Williams K.H."/>
            <person name="Hubbard S.S."/>
            <person name="Banfield J.F."/>
        </authorList>
    </citation>
    <scope>NUCLEOTIDE SEQUENCE [LARGE SCALE GENOMIC DNA]</scope>
</reference>
<evidence type="ECO:0000256" key="5">
    <source>
        <dbReference type="ARBA" id="ARBA00022552"/>
    </source>
</evidence>
<comment type="similarity">
    <text evidence="13">Belongs to the class I-like SAM-binding methyltransferase superfamily. RsmB/NOP family.</text>
</comment>
<evidence type="ECO:0000256" key="4">
    <source>
        <dbReference type="ARBA" id="ARBA00022490"/>
    </source>
</evidence>
<accession>A0A1F5A6S0</accession>
<dbReference type="Proteomes" id="UP000177701">
    <property type="component" value="Unassembled WGS sequence"/>
</dbReference>
<dbReference type="Pfam" id="PF01189">
    <property type="entry name" value="Methyltr_RsmB-F"/>
    <property type="match status" value="1"/>
</dbReference>
<comment type="function">
    <text evidence="1">Specifically methylates the cytosine at position 967 (m5C967) of 16S rRNA.</text>
</comment>
<dbReference type="PRINTS" id="PR02008">
    <property type="entry name" value="RCMTFAMILY"/>
</dbReference>
<dbReference type="Gene3D" id="3.40.50.150">
    <property type="entry name" value="Vaccinia Virus protein VP39"/>
    <property type="match status" value="1"/>
</dbReference>
<keyword evidence="6 13" id="KW-0489">Methyltransferase</keyword>
<feature type="active site" description="Nucleophile" evidence="13">
    <location>
        <position position="389"/>
    </location>
</feature>
<keyword evidence="8 13" id="KW-0949">S-adenosyl-L-methionine</keyword>
<evidence type="ECO:0000256" key="1">
    <source>
        <dbReference type="ARBA" id="ARBA00002724"/>
    </source>
</evidence>
<evidence type="ECO:0000256" key="10">
    <source>
        <dbReference type="ARBA" id="ARBA00030399"/>
    </source>
</evidence>
<evidence type="ECO:0000256" key="7">
    <source>
        <dbReference type="ARBA" id="ARBA00022679"/>
    </source>
</evidence>
<evidence type="ECO:0000256" key="11">
    <source>
        <dbReference type="ARBA" id="ARBA00031088"/>
    </source>
</evidence>
<evidence type="ECO:0000259" key="14">
    <source>
        <dbReference type="PROSITE" id="PS51686"/>
    </source>
</evidence>
<dbReference type="SUPFAM" id="SSF53335">
    <property type="entry name" value="S-adenosyl-L-methionine-dependent methyltransferases"/>
    <property type="match status" value="1"/>
</dbReference>
<name>A0A1F5A6S0_9BACT</name>
<dbReference type="GO" id="GO:0008649">
    <property type="term" value="F:rRNA methyltransferase activity"/>
    <property type="evidence" value="ECO:0007669"/>
    <property type="project" value="InterPro"/>
</dbReference>
<gene>
    <name evidence="15" type="ORF">A2V47_02875</name>
</gene>
<dbReference type="PROSITE" id="PS51686">
    <property type="entry name" value="SAM_MT_RSMB_NOP"/>
    <property type="match status" value="1"/>
</dbReference>
<dbReference type="AlphaFoldDB" id="A0A1F5A6S0"/>
<comment type="caution">
    <text evidence="15">The sequence shown here is derived from an EMBL/GenBank/DDBJ whole genome shotgun (WGS) entry which is preliminary data.</text>
</comment>
<dbReference type="GO" id="GO:0005737">
    <property type="term" value="C:cytoplasm"/>
    <property type="evidence" value="ECO:0007669"/>
    <property type="project" value="UniProtKB-SubCell"/>
</dbReference>
<dbReference type="GO" id="GO:0006355">
    <property type="term" value="P:regulation of DNA-templated transcription"/>
    <property type="evidence" value="ECO:0007669"/>
    <property type="project" value="InterPro"/>
</dbReference>
<dbReference type="FunFam" id="3.40.50.150:FF:000022">
    <property type="entry name" value="Ribosomal RNA small subunit methyltransferase B"/>
    <property type="match status" value="1"/>
</dbReference>
<sequence>MKKIEVDPIRETILTILVKIDSKQGYINILLSKSLDKKKNSTRDAAFITEITYGVVRNRNKLDWALSQFSAEPLSETAVLIRNILRMGVYQLLFLNKVPDYAVCNESVQLAKKYGNPGIAKFVNGVLRNIIRNRENIRWPDKEKNIALYISTIYSHPLQIVERWLKRFGLTDTVAMCKANNRIPTLVIRTNTLKLSRPDLKGILEKKNISVREGLFTEEALQIKGLANVTKFPAYREGLFQIQDEASILVSHLLDPSPGELVIDVCSAPGGKTTHLAQLMENKGSILAMDSNQSRLITVKNNCRRLGIDIVKTQQKNGTILAEKYLKAADKVLIDVPCTGLGVVRRKPDLRWQTYDAKRFERLTKLQEKILDITSNYLKIGGRLVYSTCSTEPEENEEAVSRFLEKHPNFELEDLSKFIKERKLPVYDSGQHIQNKFIQILPGLSNLDLDLDGFFMAKIIRKG</sequence>
<dbReference type="NCBIfam" id="NF011494">
    <property type="entry name" value="PRK14902.1"/>
    <property type="match status" value="1"/>
</dbReference>
<dbReference type="InterPro" id="IPR035926">
    <property type="entry name" value="NusB-like_sf"/>
</dbReference>
<evidence type="ECO:0000256" key="6">
    <source>
        <dbReference type="ARBA" id="ARBA00022603"/>
    </source>
</evidence>
<dbReference type="SUPFAM" id="SSF48013">
    <property type="entry name" value="NusB-like"/>
    <property type="match status" value="1"/>
</dbReference>
<evidence type="ECO:0000313" key="15">
    <source>
        <dbReference type="EMBL" id="OGD14269.1"/>
    </source>
</evidence>
<feature type="binding site" evidence="13">
    <location>
        <position position="290"/>
    </location>
    <ligand>
        <name>S-adenosyl-L-methionine</name>
        <dbReference type="ChEBI" id="CHEBI:59789"/>
    </ligand>
</feature>
<feature type="binding site" evidence="13">
    <location>
        <begin position="266"/>
        <end position="272"/>
    </location>
    <ligand>
        <name>S-adenosyl-L-methionine</name>
        <dbReference type="ChEBI" id="CHEBI:59789"/>
    </ligand>
</feature>
<comment type="catalytic activity">
    <reaction evidence="12">
        <text>cytidine(967) in 16S rRNA + S-adenosyl-L-methionine = 5-methylcytidine(967) in 16S rRNA + S-adenosyl-L-homocysteine + H(+)</text>
        <dbReference type="Rhea" id="RHEA:42748"/>
        <dbReference type="Rhea" id="RHEA-COMP:10219"/>
        <dbReference type="Rhea" id="RHEA-COMP:10220"/>
        <dbReference type="ChEBI" id="CHEBI:15378"/>
        <dbReference type="ChEBI" id="CHEBI:57856"/>
        <dbReference type="ChEBI" id="CHEBI:59789"/>
        <dbReference type="ChEBI" id="CHEBI:74483"/>
        <dbReference type="ChEBI" id="CHEBI:82748"/>
        <dbReference type="EC" id="2.1.1.176"/>
    </reaction>
</comment>
<dbReference type="InterPro" id="IPR001678">
    <property type="entry name" value="MeTrfase_RsmB-F_NOP2_dom"/>
</dbReference>
<keyword evidence="5" id="KW-0698">rRNA processing</keyword>
<dbReference type="GO" id="GO:0003723">
    <property type="term" value="F:RNA binding"/>
    <property type="evidence" value="ECO:0007669"/>
    <property type="project" value="UniProtKB-UniRule"/>
</dbReference>
<dbReference type="InterPro" id="IPR054728">
    <property type="entry name" value="RsmB-like_ferredoxin"/>
</dbReference>
<dbReference type="InterPro" id="IPR006027">
    <property type="entry name" value="NusB_RsmB_TIM44"/>
</dbReference>